<dbReference type="EMBL" id="QWGE01000002">
    <property type="protein sequence ID" value="RIJ41959.1"/>
    <property type="molecule type" value="Genomic_DNA"/>
</dbReference>
<protein>
    <submittedName>
        <fullName evidence="1">DUF429 domain-containing protein</fullName>
    </submittedName>
</protein>
<keyword evidence="2" id="KW-1185">Reference proteome</keyword>
<name>A0A399SGL1_9BACT</name>
<dbReference type="AlphaFoldDB" id="A0A399SGL1"/>
<gene>
    <name evidence="1" type="ORF">D1627_08135</name>
</gene>
<evidence type="ECO:0000313" key="2">
    <source>
        <dbReference type="Proteomes" id="UP000266005"/>
    </source>
</evidence>
<dbReference type="Proteomes" id="UP000266005">
    <property type="component" value="Unassembled WGS sequence"/>
</dbReference>
<comment type="caution">
    <text evidence="1">The sequence shown here is derived from an EMBL/GenBank/DDBJ whole genome shotgun (WGS) entry which is preliminary data.</text>
</comment>
<accession>A0A399SGL1</accession>
<reference evidence="2" key="1">
    <citation type="submission" date="2018-08" db="EMBL/GenBank/DDBJ databases">
        <title>Mucilaginibacter sp. MYSH2.</title>
        <authorList>
            <person name="Seo T."/>
        </authorList>
    </citation>
    <scope>NUCLEOTIDE SEQUENCE [LARGE SCALE GENOMIC DNA]</scope>
    <source>
        <strain evidence="2">KIRAN</strain>
    </source>
</reference>
<sequence length="139" mass="15548">MGQHMGIDYGSKLAGTTAVAMVKDNQLHLWQSQKGQDADTWLLELIRELMPKVIYIDAPLTLPSAYYQTPQNPDADFFYRQADREVRAMSPMFIGGLTARAMKLRLKLAHEGIAMLETYPSQAAKVLLNNTAKKKALPP</sequence>
<evidence type="ECO:0000313" key="1">
    <source>
        <dbReference type="EMBL" id="RIJ41959.1"/>
    </source>
</evidence>
<organism evidence="1 2">
    <name type="scientific">Pontibacter oryzae</name>
    <dbReference type="NCBI Taxonomy" id="2304593"/>
    <lineage>
        <taxon>Bacteria</taxon>
        <taxon>Pseudomonadati</taxon>
        <taxon>Bacteroidota</taxon>
        <taxon>Cytophagia</taxon>
        <taxon>Cytophagales</taxon>
        <taxon>Hymenobacteraceae</taxon>
        <taxon>Pontibacter</taxon>
    </lineage>
</organism>
<proteinExistence type="predicted"/>